<evidence type="ECO:0008006" key="4">
    <source>
        <dbReference type="Google" id="ProtNLM"/>
    </source>
</evidence>
<evidence type="ECO:0000313" key="2">
    <source>
        <dbReference type="EMBL" id="GAA1646005.1"/>
    </source>
</evidence>
<comment type="caution">
    <text evidence="2">The sequence shown here is derived from an EMBL/GenBank/DDBJ whole genome shotgun (WGS) entry which is preliminary data.</text>
</comment>
<reference evidence="2 3" key="1">
    <citation type="journal article" date="2019" name="Int. J. Syst. Evol. Microbiol.">
        <title>The Global Catalogue of Microorganisms (GCM) 10K type strain sequencing project: providing services to taxonomists for standard genome sequencing and annotation.</title>
        <authorList>
            <consortium name="The Broad Institute Genomics Platform"/>
            <consortium name="The Broad Institute Genome Sequencing Center for Infectious Disease"/>
            <person name="Wu L."/>
            <person name="Ma J."/>
        </authorList>
    </citation>
    <scope>NUCLEOTIDE SEQUENCE [LARGE SCALE GENOMIC DNA]</scope>
    <source>
        <strain evidence="2 3">JCM 13929</strain>
    </source>
</reference>
<dbReference type="Proteomes" id="UP001500064">
    <property type="component" value="Unassembled WGS sequence"/>
</dbReference>
<gene>
    <name evidence="2" type="ORF">GCM10009733_048930</name>
</gene>
<evidence type="ECO:0000313" key="3">
    <source>
        <dbReference type="Proteomes" id="UP001500064"/>
    </source>
</evidence>
<evidence type="ECO:0000256" key="1">
    <source>
        <dbReference type="SAM" id="MobiDB-lite"/>
    </source>
</evidence>
<organism evidence="2 3">
    <name type="scientific">Nonomuraea maheshkhaliensis</name>
    <dbReference type="NCBI Taxonomy" id="419590"/>
    <lineage>
        <taxon>Bacteria</taxon>
        <taxon>Bacillati</taxon>
        <taxon>Actinomycetota</taxon>
        <taxon>Actinomycetes</taxon>
        <taxon>Streptosporangiales</taxon>
        <taxon>Streptosporangiaceae</taxon>
        <taxon>Nonomuraea</taxon>
    </lineage>
</organism>
<feature type="region of interest" description="Disordered" evidence="1">
    <location>
        <begin position="175"/>
        <end position="195"/>
    </location>
</feature>
<sequence>MHRPLRMKSRKLWARLLAILAALLVTAVAGVALAFPSLASTFCPGCYGLTELEESVYTEAGLSGARQAQVRQTVQQARRLVAGFYGTRRSSPTVLACLTESCYKRIGGGGERGIAVLNRSVLLSPKGIDPVIAAHEMSHVELHTRLTSGAEVPQWFDEGLAVVVADDPRYLAPKPASGTALKTAPETAPQTAPQMTSGRCLVAPSTPLPQTLDEWLNAASKDVTMYAKSACQVSRWLAANNGRKGLLTLIDNLNAGRPFPLSANPA</sequence>
<name>A0ABN2FGL6_9ACTN</name>
<proteinExistence type="predicted"/>
<accession>A0ABN2FGL6</accession>
<protein>
    <recommendedName>
        <fullName evidence="4">Peptidase MA-like domain-containing protein</fullName>
    </recommendedName>
</protein>
<dbReference type="EMBL" id="BAAAMU010000036">
    <property type="protein sequence ID" value="GAA1646005.1"/>
    <property type="molecule type" value="Genomic_DNA"/>
</dbReference>
<keyword evidence="3" id="KW-1185">Reference proteome</keyword>
<dbReference type="RefSeq" id="WP_346108284.1">
    <property type="nucleotide sequence ID" value="NZ_BAAAMU010000036.1"/>
</dbReference>